<evidence type="ECO:0008006" key="4">
    <source>
        <dbReference type="Google" id="ProtNLM"/>
    </source>
</evidence>
<sequence>MQNFTTTQTAKMTGYTRQGILAIIKRDSNFRSKYVHKLSNRYMITKQGVDYLYSNRLNGADKLNNDNQSKNKVNKLSKLLETQVKTISDRNKELQTHNFYLEKRIAKKDDLITDLQNQVNKYHSQLDNKNNQYNQLRIEHEKNKHGWLWKLFH</sequence>
<dbReference type="Proteomes" id="UP001144204">
    <property type="component" value="Unassembled WGS sequence"/>
</dbReference>
<gene>
    <name evidence="2" type="ORF">WR164_13790</name>
</gene>
<dbReference type="AlphaFoldDB" id="A0A9W6B386"/>
<evidence type="ECO:0000313" key="2">
    <source>
        <dbReference type="EMBL" id="GLB47400.1"/>
    </source>
</evidence>
<feature type="coiled-coil region" evidence="1">
    <location>
        <begin position="112"/>
        <end position="139"/>
    </location>
</feature>
<comment type="caution">
    <text evidence="2">The sequence shown here is derived from an EMBL/GenBank/DDBJ whole genome shotgun (WGS) entry which is preliminary data.</text>
</comment>
<evidence type="ECO:0000256" key="1">
    <source>
        <dbReference type="SAM" id="Coils"/>
    </source>
</evidence>
<name>A0A9W6B386_9LACO</name>
<reference evidence="2" key="2">
    <citation type="journal article" date="2023" name="PLoS ONE">
        <title>Philodulcilactobacillus myokoensis gen. nov., sp. nov., a fructophilic, acidophilic, and agar-phobic lactic acid bacterium isolated from fermented vegetable extracts.</title>
        <authorList>
            <person name="Kouya T."/>
            <person name="Ishiyama Y."/>
            <person name="Ohashi S."/>
            <person name="Kumakubo R."/>
            <person name="Yamazaki T."/>
            <person name="Otaki T."/>
        </authorList>
    </citation>
    <scope>NUCLEOTIDE SEQUENCE</scope>
    <source>
        <strain evidence="2">WR16-4</strain>
    </source>
</reference>
<reference evidence="2" key="1">
    <citation type="submission" date="2022-07" db="EMBL/GenBank/DDBJ databases">
        <authorList>
            <person name="Kouya T."/>
            <person name="Ishiyama Y."/>
        </authorList>
    </citation>
    <scope>NUCLEOTIDE SEQUENCE</scope>
    <source>
        <strain evidence="2">WR16-4</strain>
    </source>
</reference>
<protein>
    <recommendedName>
        <fullName evidence="4">DUF536 domain-containing protein</fullName>
    </recommendedName>
</protein>
<proteinExistence type="predicted"/>
<organism evidence="2 3">
    <name type="scientific">Philodulcilactobacillus myokoensis</name>
    <dbReference type="NCBI Taxonomy" id="2929573"/>
    <lineage>
        <taxon>Bacteria</taxon>
        <taxon>Bacillati</taxon>
        <taxon>Bacillota</taxon>
        <taxon>Bacilli</taxon>
        <taxon>Lactobacillales</taxon>
        <taxon>Lactobacillaceae</taxon>
        <taxon>Philodulcilactobacillus</taxon>
    </lineage>
</organism>
<dbReference type="EMBL" id="BRPL01000003">
    <property type="protein sequence ID" value="GLB47400.1"/>
    <property type="molecule type" value="Genomic_DNA"/>
</dbReference>
<accession>A0A9W6B386</accession>
<evidence type="ECO:0000313" key="3">
    <source>
        <dbReference type="Proteomes" id="UP001144204"/>
    </source>
</evidence>
<keyword evidence="3" id="KW-1185">Reference proteome</keyword>
<dbReference type="RefSeq" id="WP_286136938.1">
    <property type="nucleotide sequence ID" value="NZ_BRPL01000003.1"/>
</dbReference>
<keyword evidence="1" id="KW-0175">Coiled coil</keyword>